<reference evidence="1 2" key="1">
    <citation type="submission" date="2019-01" db="EMBL/GenBank/DDBJ databases">
        <title>A draft genome assembly of the solar-powered sea slug Elysia chlorotica.</title>
        <authorList>
            <person name="Cai H."/>
            <person name="Li Q."/>
            <person name="Fang X."/>
            <person name="Li J."/>
            <person name="Curtis N.E."/>
            <person name="Altenburger A."/>
            <person name="Shibata T."/>
            <person name="Feng M."/>
            <person name="Maeda T."/>
            <person name="Schwartz J.A."/>
            <person name="Shigenobu S."/>
            <person name="Lundholm N."/>
            <person name="Nishiyama T."/>
            <person name="Yang H."/>
            <person name="Hasebe M."/>
            <person name="Li S."/>
            <person name="Pierce S.K."/>
            <person name="Wang J."/>
        </authorList>
    </citation>
    <scope>NUCLEOTIDE SEQUENCE [LARGE SCALE GENOMIC DNA]</scope>
    <source>
        <strain evidence="1">EC2010</strain>
        <tissue evidence="1">Whole organism of an adult</tissue>
    </source>
</reference>
<accession>A0A433SVA8</accession>
<name>A0A433SVA8_ELYCH</name>
<comment type="caution">
    <text evidence="1">The sequence shown here is derived from an EMBL/GenBank/DDBJ whole genome shotgun (WGS) entry which is preliminary data.</text>
</comment>
<evidence type="ECO:0000313" key="1">
    <source>
        <dbReference type="EMBL" id="RUS73214.1"/>
    </source>
</evidence>
<organism evidence="1 2">
    <name type="scientific">Elysia chlorotica</name>
    <name type="common">Eastern emerald elysia</name>
    <name type="synonym">Sea slug</name>
    <dbReference type="NCBI Taxonomy" id="188477"/>
    <lineage>
        <taxon>Eukaryota</taxon>
        <taxon>Metazoa</taxon>
        <taxon>Spiralia</taxon>
        <taxon>Lophotrochozoa</taxon>
        <taxon>Mollusca</taxon>
        <taxon>Gastropoda</taxon>
        <taxon>Heterobranchia</taxon>
        <taxon>Euthyneura</taxon>
        <taxon>Panpulmonata</taxon>
        <taxon>Sacoglossa</taxon>
        <taxon>Placobranchoidea</taxon>
        <taxon>Plakobranchidae</taxon>
        <taxon>Elysia</taxon>
    </lineage>
</organism>
<evidence type="ECO:0000313" key="2">
    <source>
        <dbReference type="Proteomes" id="UP000271974"/>
    </source>
</evidence>
<gene>
    <name evidence="1" type="ORF">EGW08_019036</name>
</gene>
<sequence length="174" mass="19258">MFLYNKSCSFASFCGVYLNMYSAPPTNPRRCLLRVVAELDVHVLHMPVRVELILIAVRVVLVLSVQSETFFQDLHAHHCLALPAESVHEERFCHWQPHGAIRWTVLPTAEEQHVRQRSLHLSDMSGVLLVNVQVAGVKAAGTTPTCPVYAIGTRRPVDGACCILALVPSSIHNG</sequence>
<dbReference type="AlphaFoldDB" id="A0A433SVA8"/>
<dbReference type="Proteomes" id="UP000271974">
    <property type="component" value="Unassembled WGS sequence"/>
</dbReference>
<keyword evidence="2" id="KW-1185">Reference proteome</keyword>
<dbReference type="EMBL" id="RQTK01000965">
    <property type="protein sequence ID" value="RUS73214.1"/>
    <property type="molecule type" value="Genomic_DNA"/>
</dbReference>
<protein>
    <submittedName>
        <fullName evidence="1">Uncharacterized protein</fullName>
    </submittedName>
</protein>
<proteinExistence type="predicted"/>